<evidence type="ECO:0000313" key="2">
    <source>
        <dbReference type="Proteomes" id="UP000540568"/>
    </source>
</evidence>
<dbReference type="AlphaFoldDB" id="A0A7W3PES0"/>
<protein>
    <submittedName>
        <fullName evidence="1">Uncharacterized protein</fullName>
    </submittedName>
</protein>
<dbReference type="EMBL" id="JACGWV010000001">
    <property type="protein sequence ID" value="MBA8809051.1"/>
    <property type="molecule type" value="Genomic_DNA"/>
</dbReference>
<keyword evidence="2" id="KW-1185">Reference proteome</keyword>
<dbReference type="Proteomes" id="UP000540568">
    <property type="component" value="Unassembled WGS sequence"/>
</dbReference>
<proteinExistence type="predicted"/>
<comment type="caution">
    <text evidence="1">The sequence shown here is derived from an EMBL/GenBank/DDBJ whole genome shotgun (WGS) entry which is preliminary data.</text>
</comment>
<accession>A0A7W3PES0</accession>
<dbReference type="RefSeq" id="WP_182617603.1">
    <property type="nucleotide sequence ID" value="NZ_BAAATF010000003.1"/>
</dbReference>
<gene>
    <name evidence="1" type="ORF">FHX71_002993</name>
</gene>
<sequence length="241" mass="24982">MTTPNGLPSAGLPSAGLPGWTWNVDPAPHWLVVPALATEGPEDVATWEREALVAVRDSLRTQYDADTETAVGPAERPELDEVGLDEAGRAELDRAAGESVTNLRAFADGMAAEGHRVVAALGVLGRGPVPVLVAVGASDPADPDDGMLAALGATGGNPVAPPNVEYPDLPDGDGVRVTRLDVGELSGGGWLSIGLGRRAEHDDVVVDTVLVWRSQDLMLGAAMLELLDELLPAVRITRTAA</sequence>
<organism evidence="1 2">
    <name type="scientific">Promicromonospora sukumoe</name>
    <dbReference type="NCBI Taxonomy" id="88382"/>
    <lineage>
        <taxon>Bacteria</taxon>
        <taxon>Bacillati</taxon>
        <taxon>Actinomycetota</taxon>
        <taxon>Actinomycetes</taxon>
        <taxon>Micrococcales</taxon>
        <taxon>Promicromonosporaceae</taxon>
        <taxon>Promicromonospora</taxon>
    </lineage>
</organism>
<evidence type="ECO:0000313" key="1">
    <source>
        <dbReference type="EMBL" id="MBA8809051.1"/>
    </source>
</evidence>
<reference evidence="1 2" key="1">
    <citation type="submission" date="2020-07" db="EMBL/GenBank/DDBJ databases">
        <title>Sequencing the genomes of 1000 actinobacteria strains.</title>
        <authorList>
            <person name="Klenk H.-P."/>
        </authorList>
    </citation>
    <scope>NUCLEOTIDE SEQUENCE [LARGE SCALE GENOMIC DNA]</scope>
    <source>
        <strain evidence="1 2">DSM 44121</strain>
    </source>
</reference>
<name>A0A7W3PES0_9MICO</name>